<feature type="transmembrane region" description="Helical" evidence="7">
    <location>
        <begin position="172"/>
        <end position="188"/>
    </location>
</feature>
<evidence type="ECO:0000313" key="11">
    <source>
        <dbReference type="EMBL" id="KAL3875135.1"/>
    </source>
</evidence>
<dbReference type="InterPro" id="IPR018270">
    <property type="entry name" value="C_nuclsd_transpt_met_bac"/>
</dbReference>
<feature type="domain" description="Concentrative nucleoside transporter C-terminal" evidence="9">
    <location>
        <begin position="360"/>
        <end position="608"/>
    </location>
</feature>
<dbReference type="InterPro" id="IPR002668">
    <property type="entry name" value="CNT_N_dom"/>
</dbReference>
<keyword evidence="5 7" id="KW-1133">Transmembrane helix</keyword>
<evidence type="ECO:0000256" key="2">
    <source>
        <dbReference type="ARBA" id="ARBA00009033"/>
    </source>
</evidence>
<feature type="domain" description="Concentrative nucleoside transporter N-terminal" evidence="8">
    <location>
        <begin position="176"/>
        <end position="248"/>
    </location>
</feature>
<feature type="transmembrane region" description="Helical" evidence="7">
    <location>
        <begin position="71"/>
        <end position="90"/>
    </location>
</feature>
<evidence type="ECO:0000259" key="8">
    <source>
        <dbReference type="Pfam" id="PF01773"/>
    </source>
</evidence>
<keyword evidence="4 7" id="KW-0812">Transmembrane</keyword>
<feature type="transmembrane region" description="Helical" evidence="7">
    <location>
        <begin position="623"/>
        <end position="642"/>
    </location>
</feature>
<feature type="transmembrane region" description="Helical" evidence="7">
    <location>
        <begin position="590"/>
        <end position="617"/>
    </location>
</feature>
<reference evidence="11 12" key="1">
    <citation type="submission" date="2024-11" db="EMBL/GenBank/DDBJ databases">
        <title>Chromosome-level genome assembly of the freshwater bivalve Anodonta woodiana.</title>
        <authorList>
            <person name="Chen X."/>
        </authorList>
    </citation>
    <scope>NUCLEOTIDE SEQUENCE [LARGE SCALE GENOMIC DNA]</scope>
    <source>
        <strain evidence="11">MN2024</strain>
        <tissue evidence="11">Gills</tissue>
    </source>
</reference>
<feature type="transmembrane region" description="Helical" evidence="7">
    <location>
        <begin position="554"/>
        <end position="578"/>
    </location>
</feature>
<evidence type="ECO:0000256" key="1">
    <source>
        <dbReference type="ARBA" id="ARBA00004651"/>
    </source>
</evidence>
<sequence>MSHVCSQMFTFINQRFALLFSEQFNRLTVDGEKGPKPEESEEEDIEITGCAAYMDNLQTGLHKFYKGRRTVIWAILYITLAMIYFAYFGYAMYYEFGEEGSIRLLVVTILATLFVLYQLITKHCKIPVSCSCGGQKMDNAGIWIHRIVVIALTKFIVIYVIVAIAIKTPRNLISAAGILFYVLVFYIFSKHPSRVNWRPVFWGLALQFIFALMILRWDVGYRIFKWLGDRVQEFLAHTDKGSEFLFGKNTYEHHFFAFKVLPVIVFFSSIMSVLYYLGVMQLIIRNLARFMAWVMETSPAESLNAAGNIFIGQSEAPLMIRPFLNDMTNSELHAVLTGGFATIAGSVMAAYILMDVPANHLLSASVMSAPAALAMSKLFYPETKKSKSRAEDVYNMEKTAERNIIEAAANGASVSIKLVANIAVNLIAFIAILGFVNATLAWMGRRVGLLNPELSFELICSYIFWPLSFLMGVDTVDCRKVAKLIGIKTFINEFVAYSALGEYIENTANFTRYQNNETGTLTTGLWSVINDDIFLHDLNATLVGGTITDRSKVITTYALCGFSNISSIGIMLGALGALAPKRKSDLTKIVVRAMIAGNVACFITACIAASCGLVVLSEGFPQVLPPPLILATMYILLYVDFVKS</sequence>
<dbReference type="InterPro" id="IPR008276">
    <property type="entry name" value="C_nuclsd_transpt"/>
</dbReference>
<evidence type="ECO:0000256" key="4">
    <source>
        <dbReference type="ARBA" id="ARBA00022692"/>
    </source>
</evidence>
<feature type="transmembrane region" description="Helical" evidence="7">
    <location>
        <begin position="102"/>
        <end position="120"/>
    </location>
</feature>
<dbReference type="Pfam" id="PF07670">
    <property type="entry name" value="Gate"/>
    <property type="match status" value="1"/>
</dbReference>
<protein>
    <recommendedName>
        <fullName evidence="7">Sodium/nucleoside cotransporter</fullName>
    </recommendedName>
</protein>
<comment type="subcellular location">
    <subcellularLocation>
        <location evidence="1">Cell membrane</location>
        <topology evidence="1">Multi-pass membrane protein</topology>
    </subcellularLocation>
</comment>
<dbReference type="Proteomes" id="UP001634394">
    <property type="component" value="Unassembled WGS sequence"/>
</dbReference>
<dbReference type="Pfam" id="PF07662">
    <property type="entry name" value="Nucleos_tra2_C"/>
    <property type="match status" value="1"/>
</dbReference>
<dbReference type="AlphaFoldDB" id="A0ABD3WMD0"/>
<evidence type="ECO:0000256" key="6">
    <source>
        <dbReference type="ARBA" id="ARBA00023136"/>
    </source>
</evidence>
<feature type="transmembrane region" description="Helical" evidence="7">
    <location>
        <begin position="454"/>
        <end position="473"/>
    </location>
</feature>
<dbReference type="InterPro" id="IPR011642">
    <property type="entry name" value="Gate_dom"/>
</dbReference>
<keyword evidence="3" id="KW-1003">Cell membrane</keyword>
<keyword evidence="7" id="KW-0813">Transport</keyword>
<feature type="transmembrane region" description="Helical" evidence="7">
    <location>
        <begin position="200"/>
        <end position="217"/>
    </location>
</feature>
<feature type="transmembrane region" description="Helical" evidence="7">
    <location>
        <begin position="255"/>
        <end position="277"/>
    </location>
</feature>
<gene>
    <name evidence="11" type="ORF">ACJMK2_038063</name>
</gene>
<evidence type="ECO:0000256" key="5">
    <source>
        <dbReference type="ARBA" id="ARBA00022989"/>
    </source>
</evidence>
<keyword evidence="6 7" id="KW-0472">Membrane</keyword>
<dbReference type="InterPro" id="IPR011657">
    <property type="entry name" value="CNT_C_dom"/>
</dbReference>
<comment type="similarity">
    <text evidence="2 7">Belongs to the concentrative nucleoside transporter (CNT) (TC 2.A.41) family.</text>
</comment>
<evidence type="ECO:0000256" key="3">
    <source>
        <dbReference type="ARBA" id="ARBA00022475"/>
    </source>
</evidence>
<feature type="transmembrane region" description="Helical" evidence="7">
    <location>
        <begin position="418"/>
        <end position="442"/>
    </location>
</feature>
<evidence type="ECO:0000259" key="9">
    <source>
        <dbReference type="Pfam" id="PF07662"/>
    </source>
</evidence>
<name>A0ABD3WMD0_SINWO</name>
<dbReference type="EMBL" id="JBJQND010000006">
    <property type="protein sequence ID" value="KAL3875135.1"/>
    <property type="molecule type" value="Genomic_DNA"/>
</dbReference>
<feature type="domain" description="Nucleoside transporter/FeoB GTPase Gate" evidence="10">
    <location>
        <begin position="257"/>
        <end position="353"/>
    </location>
</feature>
<proteinExistence type="inferred from homology"/>
<keyword evidence="12" id="KW-1185">Reference proteome</keyword>
<dbReference type="PANTHER" id="PTHR10590">
    <property type="entry name" value="SODIUM/NUCLEOSIDE COTRANSPORTER"/>
    <property type="match status" value="1"/>
</dbReference>
<feature type="transmembrane region" description="Helical" evidence="7">
    <location>
        <begin position="141"/>
        <end position="166"/>
    </location>
</feature>
<evidence type="ECO:0000313" key="12">
    <source>
        <dbReference type="Proteomes" id="UP001634394"/>
    </source>
</evidence>
<dbReference type="GO" id="GO:0005886">
    <property type="term" value="C:plasma membrane"/>
    <property type="evidence" value="ECO:0007669"/>
    <property type="project" value="UniProtKB-SubCell"/>
</dbReference>
<feature type="transmembrane region" description="Helical" evidence="7">
    <location>
        <begin position="360"/>
        <end position="380"/>
    </location>
</feature>
<dbReference type="PANTHER" id="PTHR10590:SF4">
    <property type="entry name" value="SOLUTE CARRIER FAMILY 28 MEMBER 3"/>
    <property type="match status" value="1"/>
</dbReference>
<dbReference type="NCBIfam" id="TIGR00804">
    <property type="entry name" value="nupC"/>
    <property type="match status" value="1"/>
</dbReference>
<dbReference type="Pfam" id="PF01773">
    <property type="entry name" value="Nucleos_tra2_N"/>
    <property type="match status" value="1"/>
</dbReference>
<organism evidence="11 12">
    <name type="scientific">Sinanodonta woodiana</name>
    <name type="common">Chinese pond mussel</name>
    <name type="synonym">Anodonta woodiana</name>
    <dbReference type="NCBI Taxonomy" id="1069815"/>
    <lineage>
        <taxon>Eukaryota</taxon>
        <taxon>Metazoa</taxon>
        <taxon>Spiralia</taxon>
        <taxon>Lophotrochozoa</taxon>
        <taxon>Mollusca</taxon>
        <taxon>Bivalvia</taxon>
        <taxon>Autobranchia</taxon>
        <taxon>Heteroconchia</taxon>
        <taxon>Palaeoheterodonta</taxon>
        <taxon>Unionida</taxon>
        <taxon>Unionoidea</taxon>
        <taxon>Unionidae</taxon>
        <taxon>Unioninae</taxon>
        <taxon>Sinanodonta</taxon>
    </lineage>
</organism>
<accession>A0ABD3WMD0</accession>
<evidence type="ECO:0000259" key="10">
    <source>
        <dbReference type="Pfam" id="PF07670"/>
    </source>
</evidence>
<comment type="caution">
    <text evidence="11">The sequence shown here is derived from an EMBL/GenBank/DDBJ whole genome shotgun (WGS) entry which is preliminary data.</text>
</comment>
<feature type="transmembrane region" description="Helical" evidence="7">
    <location>
        <begin position="332"/>
        <end position="354"/>
    </location>
</feature>
<evidence type="ECO:0000256" key="7">
    <source>
        <dbReference type="RuleBase" id="RU362018"/>
    </source>
</evidence>